<evidence type="ECO:0000256" key="2">
    <source>
        <dbReference type="ARBA" id="ARBA00022525"/>
    </source>
</evidence>
<proteinExistence type="predicted"/>
<evidence type="ECO:0000313" key="8">
    <source>
        <dbReference type="Proteomes" id="UP000604083"/>
    </source>
</evidence>
<keyword evidence="4" id="KW-0106">Calcium</keyword>
<evidence type="ECO:0000256" key="4">
    <source>
        <dbReference type="ARBA" id="ARBA00022837"/>
    </source>
</evidence>
<keyword evidence="8" id="KW-1185">Reference proteome</keyword>
<dbReference type="RefSeq" id="WP_200390062.1">
    <property type="nucleotide sequence ID" value="NZ_JAENIO010000002.1"/>
</dbReference>
<evidence type="ECO:0000256" key="5">
    <source>
        <dbReference type="SAM" id="MobiDB-lite"/>
    </source>
</evidence>
<feature type="signal peptide" evidence="6">
    <location>
        <begin position="1"/>
        <end position="26"/>
    </location>
</feature>
<sequence>MKLTSNLWRLSSLAAFAVSFSSWASAQIVSDDFESYADGSTIPNQTFNPDFEEDGETPHPKAYLKNLITAATGVGLDASQGASIDTQTVEGNYRVAWNEGVAGSFYQFKASFQMTINHLVPEANNHTVASVGFSNKPEWWNGSNITVNLVRRNSGLNFALSGIGKDTTEQEPWQVVGWEPHTKLGLPAELPAEGETATSDWFTMVLTLHDTGNEDAGRTLWNVIAEILDETGAVVLSHTVNDRLFTEVNNVPQNGENDLFSPGDPLYPVVVVPWVDPDGGTGPISGNGYQTLVGGGLSALVFDNLQAGGASEDSEDPDGDGFSNALELANGSDPFDAASDPASLFSIGFTADEGYVDSTITIVDSGGTPEDPSDDFPQASADGLGTQQAWLGQNIIVQDTAGTGQACAETGYLRATWGNGVMGGTGGVAQTDEVIAVGDSFQMEVLHSFTLDAAGPNAPLGIFGYLPERTGNDAPAEGFSVKYSAFNQSVNGGGVKFIVDKNQEGAEENASALIIPGHELGLDPADVLGNGADFESDPVRITYTILAENGDDLGWDGNFTVQEFSIENLATGMTYDYDLETSPVSFAWTGGGFALPNTDAFLTMQLGRTNASNHTTECVDAVTVKRAIEPDVVVDPPSGGLAITDSGFVDENTFFIEFSPGGLGYKVTTAAGLDFVNSASEVTTSLEPTAEGENRFEFAVSGPTGFFRVEEE</sequence>
<dbReference type="Proteomes" id="UP000604083">
    <property type="component" value="Unassembled WGS sequence"/>
</dbReference>
<evidence type="ECO:0000256" key="6">
    <source>
        <dbReference type="SAM" id="SignalP"/>
    </source>
</evidence>
<comment type="caution">
    <text evidence="7">The sequence shown here is derived from an EMBL/GenBank/DDBJ whole genome shotgun (WGS) entry which is preliminary data.</text>
</comment>
<feature type="chain" id="PRO_5037657669" evidence="6">
    <location>
        <begin position="27"/>
        <end position="712"/>
    </location>
</feature>
<organism evidence="7 8">
    <name type="scientific">Roseibacillus ishigakijimensis</name>
    <dbReference type="NCBI Taxonomy" id="454146"/>
    <lineage>
        <taxon>Bacteria</taxon>
        <taxon>Pseudomonadati</taxon>
        <taxon>Verrucomicrobiota</taxon>
        <taxon>Verrucomicrobiia</taxon>
        <taxon>Verrucomicrobiales</taxon>
        <taxon>Verrucomicrobiaceae</taxon>
        <taxon>Roseibacillus</taxon>
    </lineage>
</organism>
<name>A0A934RKQ3_9BACT</name>
<gene>
    <name evidence="7" type="ORF">JIN78_01030</name>
</gene>
<dbReference type="AlphaFoldDB" id="A0A934RKQ3"/>
<evidence type="ECO:0000256" key="3">
    <source>
        <dbReference type="ARBA" id="ARBA00022729"/>
    </source>
</evidence>
<dbReference type="EMBL" id="JAENIO010000002">
    <property type="protein sequence ID" value="MBK1832628.1"/>
    <property type="molecule type" value="Genomic_DNA"/>
</dbReference>
<protein>
    <submittedName>
        <fullName evidence="7">Uncharacterized protein</fullName>
    </submittedName>
</protein>
<keyword evidence="2" id="KW-0964">Secreted</keyword>
<evidence type="ECO:0000313" key="7">
    <source>
        <dbReference type="EMBL" id="MBK1832628.1"/>
    </source>
</evidence>
<accession>A0A934RKQ3</accession>
<keyword evidence="3 6" id="KW-0732">Signal</keyword>
<evidence type="ECO:0000256" key="1">
    <source>
        <dbReference type="ARBA" id="ARBA00004613"/>
    </source>
</evidence>
<dbReference type="InterPro" id="IPR059100">
    <property type="entry name" value="TSP3_bac"/>
</dbReference>
<feature type="region of interest" description="Disordered" evidence="5">
    <location>
        <begin position="308"/>
        <end position="328"/>
    </location>
</feature>
<reference evidence="7" key="1">
    <citation type="submission" date="2021-01" db="EMBL/GenBank/DDBJ databases">
        <title>Modified the classification status of verrucomicrobia.</title>
        <authorList>
            <person name="Feng X."/>
        </authorList>
    </citation>
    <scope>NUCLEOTIDE SEQUENCE</scope>
    <source>
        <strain evidence="7">KCTC 12986</strain>
    </source>
</reference>
<comment type="subcellular location">
    <subcellularLocation>
        <location evidence="1">Secreted</location>
    </subcellularLocation>
</comment>
<dbReference type="Pfam" id="PF18884">
    <property type="entry name" value="TSP3_bac"/>
    <property type="match status" value="1"/>
</dbReference>